<reference evidence="1 2" key="1">
    <citation type="submission" date="2018-07" db="EMBL/GenBank/DDBJ databases">
        <title>Freshwater and sediment microbial communities from various areas in North America, analyzing microbe dynamics in response to fracking.</title>
        <authorList>
            <person name="Lamendella R."/>
        </authorList>
    </citation>
    <scope>NUCLEOTIDE SEQUENCE [LARGE SCALE GENOMIC DNA]</scope>
    <source>
        <strain evidence="1 2">105B</strain>
    </source>
</reference>
<protein>
    <submittedName>
        <fullName evidence="1">Uncharacterized protein</fullName>
    </submittedName>
</protein>
<accession>A0A368XPR0</accession>
<sequence>MFRVIPTANGNDLLDSKQFSAGRFIGNQRLETWLESNHDERSCCE</sequence>
<evidence type="ECO:0000313" key="1">
    <source>
        <dbReference type="EMBL" id="RCW69845.1"/>
    </source>
</evidence>
<name>A0A368XPR0_MARNT</name>
<comment type="caution">
    <text evidence="1">The sequence shown here is derived from an EMBL/GenBank/DDBJ whole genome shotgun (WGS) entry which is preliminary data.</text>
</comment>
<dbReference type="EMBL" id="QPJI01000005">
    <property type="protein sequence ID" value="RCW69845.1"/>
    <property type="molecule type" value="Genomic_DNA"/>
</dbReference>
<dbReference type="AlphaFoldDB" id="A0A368XPR0"/>
<organism evidence="1 2">
    <name type="scientific">Marinobacter nauticus</name>
    <name type="common">Marinobacter hydrocarbonoclasticus</name>
    <name type="synonym">Marinobacter aquaeolei</name>
    <dbReference type="NCBI Taxonomy" id="2743"/>
    <lineage>
        <taxon>Bacteria</taxon>
        <taxon>Pseudomonadati</taxon>
        <taxon>Pseudomonadota</taxon>
        <taxon>Gammaproteobacteria</taxon>
        <taxon>Pseudomonadales</taxon>
        <taxon>Marinobacteraceae</taxon>
        <taxon>Marinobacter</taxon>
    </lineage>
</organism>
<dbReference type="Proteomes" id="UP000253647">
    <property type="component" value="Unassembled WGS sequence"/>
</dbReference>
<proteinExistence type="predicted"/>
<evidence type="ECO:0000313" key="2">
    <source>
        <dbReference type="Proteomes" id="UP000253647"/>
    </source>
</evidence>
<gene>
    <name evidence="1" type="ORF">DET61_1056</name>
</gene>